<keyword evidence="9" id="KW-1185">Reference proteome</keyword>
<dbReference type="InterPro" id="IPR029035">
    <property type="entry name" value="DHS-like_NAD/FAD-binding_dom"/>
</dbReference>
<name>A0ABT9IA97_9ACTN</name>
<protein>
    <submittedName>
        <fullName evidence="8">Thiamine pyrophosphate-binding protein</fullName>
    </submittedName>
</protein>
<evidence type="ECO:0000259" key="7">
    <source>
        <dbReference type="Pfam" id="PF02776"/>
    </source>
</evidence>
<accession>A0ABT9IA97</accession>
<comment type="similarity">
    <text evidence="2 4">Belongs to the TPP enzyme family.</text>
</comment>
<evidence type="ECO:0000313" key="8">
    <source>
        <dbReference type="EMBL" id="MDP5182497.1"/>
    </source>
</evidence>
<dbReference type="EMBL" id="JASNFN010000005">
    <property type="protein sequence ID" value="MDP5182497.1"/>
    <property type="molecule type" value="Genomic_DNA"/>
</dbReference>
<dbReference type="CDD" id="cd00568">
    <property type="entry name" value="TPP_enzymes"/>
    <property type="match status" value="1"/>
</dbReference>
<proteinExistence type="inferred from homology"/>
<organism evidence="8 9">
    <name type="scientific">Blastococcus carthaginiensis</name>
    <dbReference type="NCBI Taxonomy" id="3050034"/>
    <lineage>
        <taxon>Bacteria</taxon>
        <taxon>Bacillati</taxon>
        <taxon>Actinomycetota</taxon>
        <taxon>Actinomycetes</taxon>
        <taxon>Geodermatophilales</taxon>
        <taxon>Geodermatophilaceae</taxon>
        <taxon>Blastococcus</taxon>
    </lineage>
</organism>
<evidence type="ECO:0000259" key="5">
    <source>
        <dbReference type="Pfam" id="PF00205"/>
    </source>
</evidence>
<evidence type="ECO:0000256" key="4">
    <source>
        <dbReference type="RuleBase" id="RU362132"/>
    </source>
</evidence>
<evidence type="ECO:0000256" key="3">
    <source>
        <dbReference type="ARBA" id="ARBA00023052"/>
    </source>
</evidence>
<feature type="domain" description="Thiamine pyrophosphate enzyme central" evidence="5">
    <location>
        <begin position="184"/>
        <end position="314"/>
    </location>
</feature>
<feature type="domain" description="Thiamine pyrophosphate enzyme TPP-binding" evidence="6">
    <location>
        <begin position="380"/>
        <end position="526"/>
    </location>
</feature>
<dbReference type="SUPFAM" id="SSF52518">
    <property type="entry name" value="Thiamin diphosphate-binding fold (THDP-binding)"/>
    <property type="match status" value="2"/>
</dbReference>
<dbReference type="Pfam" id="PF02776">
    <property type="entry name" value="TPP_enzyme_N"/>
    <property type="match status" value="1"/>
</dbReference>
<evidence type="ECO:0000256" key="2">
    <source>
        <dbReference type="ARBA" id="ARBA00007812"/>
    </source>
</evidence>
<dbReference type="Gene3D" id="3.40.50.1220">
    <property type="entry name" value="TPP-binding domain"/>
    <property type="match status" value="1"/>
</dbReference>
<dbReference type="Pfam" id="PF00205">
    <property type="entry name" value="TPP_enzyme_M"/>
    <property type="match status" value="1"/>
</dbReference>
<keyword evidence="3 4" id="KW-0786">Thiamine pyrophosphate</keyword>
<dbReference type="Proteomes" id="UP001233673">
    <property type="component" value="Unassembled WGS sequence"/>
</dbReference>
<dbReference type="InterPro" id="IPR011766">
    <property type="entry name" value="TPP_enzyme_TPP-bd"/>
</dbReference>
<dbReference type="Gene3D" id="3.40.50.970">
    <property type="match status" value="2"/>
</dbReference>
<evidence type="ECO:0000256" key="1">
    <source>
        <dbReference type="ARBA" id="ARBA00001964"/>
    </source>
</evidence>
<dbReference type="SUPFAM" id="SSF52467">
    <property type="entry name" value="DHS-like NAD/FAD-binding domain"/>
    <property type="match status" value="1"/>
</dbReference>
<dbReference type="CDD" id="cd07035">
    <property type="entry name" value="TPP_PYR_POX_like"/>
    <property type="match status" value="1"/>
</dbReference>
<gene>
    <name evidence="8" type="ORF">QOZ88_07580</name>
</gene>
<dbReference type="InterPro" id="IPR012001">
    <property type="entry name" value="Thiamin_PyroP_enz_TPP-bd_dom"/>
</dbReference>
<dbReference type="InterPro" id="IPR012000">
    <property type="entry name" value="Thiamin_PyroP_enz_cen_dom"/>
</dbReference>
<dbReference type="RefSeq" id="WP_305999186.1">
    <property type="nucleotide sequence ID" value="NZ_JASNFN010000005.1"/>
</dbReference>
<feature type="domain" description="Thiamine pyrophosphate enzyme N-terminal TPP-binding" evidence="7">
    <location>
        <begin position="1"/>
        <end position="103"/>
    </location>
</feature>
<dbReference type="PANTHER" id="PTHR18968">
    <property type="entry name" value="THIAMINE PYROPHOSPHATE ENZYMES"/>
    <property type="match status" value="1"/>
</dbReference>
<dbReference type="InterPro" id="IPR029061">
    <property type="entry name" value="THDP-binding"/>
</dbReference>
<comment type="cofactor">
    <cofactor evidence="1">
        <name>thiamine diphosphate</name>
        <dbReference type="ChEBI" id="CHEBI:58937"/>
    </cofactor>
</comment>
<sequence>MRVHQAVARSLRENEVSRVFGVLGDANMQYIAHFIEHGGEFVNAVHEGGAVSMADGFARASGAASVASVTHGPGMTNALTALTEAVRARSPVLLLTADTPLRRDFVQQVDLRAAALVCGAEYRAVLTPDHVADDIAKALQRVAVTGVPIVLDIAHQLLNREVDYVPSRFGRRPADRVVPNEEALDEALGVLASASRPLILGGVGAVAAGAHEELVALARQVGAPLATTLLAKDFFREDPFDLGFFGTLSHPPALDTIQAADCVVAFGASLNHYTTAEGSLLAGAAVIHCDIRPGAIGRYSAVDVGLVGDAALTARLMREQLESADLPPRTWCDSALRTRLDAQAPAHDYVDAGTETTMDPRTAVVELDRLLPASRTVVTDVGRFMRGPWLYLHVAEPGSFHHTVNFGSIGLGLATAVGAAFAHGDRPTIAVVGDGGAMMGLMEFTTAVRGAVPLVVVILNDDCYGAEYTKLKDAGLDPKYSLIAWPEFADLAQSMGGHGVTVRNQQDLVRAADMVTRGLFPLLIDVKTDPTVDIGILG</sequence>
<evidence type="ECO:0000259" key="6">
    <source>
        <dbReference type="Pfam" id="PF02775"/>
    </source>
</evidence>
<reference evidence="9" key="1">
    <citation type="submission" date="2023-05" db="EMBL/GenBank/DDBJ databases">
        <title>Draft genome of Pseudofrankia sp. BMG5.37.</title>
        <authorList>
            <person name="Gtari M."/>
            <person name="Ghodhbane F."/>
            <person name="Sbissi I."/>
        </authorList>
    </citation>
    <scope>NUCLEOTIDE SEQUENCE [LARGE SCALE GENOMIC DNA]</scope>
    <source>
        <strain evidence="9">BMG 814</strain>
    </source>
</reference>
<dbReference type="InterPro" id="IPR045229">
    <property type="entry name" value="TPP_enz"/>
</dbReference>
<comment type="caution">
    <text evidence="8">The sequence shown here is derived from an EMBL/GenBank/DDBJ whole genome shotgun (WGS) entry which is preliminary data.</text>
</comment>
<dbReference type="Pfam" id="PF02775">
    <property type="entry name" value="TPP_enzyme_C"/>
    <property type="match status" value="1"/>
</dbReference>
<dbReference type="PANTHER" id="PTHR18968:SF166">
    <property type="entry name" value="2-HYDROXYACYL-COA LYASE 2"/>
    <property type="match status" value="1"/>
</dbReference>
<evidence type="ECO:0000313" key="9">
    <source>
        <dbReference type="Proteomes" id="UP001233673"/>
    </source>
</evidence>